<dbReference type="Pfam" id="PF00072">
    <property type="entry name" value="Response_reg"/>
    <property type="match status" value="1"/>
</dbReference>
<dbReference type="Gene3D" id="6.10.340.10">
    <property type="match status" value="1"/>
</dbReference>
<dbReference type="AlphaFoldDB" id="A0A3A1R5R0"/>
<dbReference type="EC" id="2.7.13.3" evidence="3"/>
<evidence type="ECO:0000256" key="13">
    <source>
        <dbReference type="ARBA" id="ARBA00023136"/>
    </source>
</evidence>
<dbReference type="SUPFAM" id="SSF55874">
    <property type="entry name" value="ATPase domain of HSP90 chaperone/DNA topoisomerase II/histidine kinase"/>
    <property type="match status" value="1"/>
</dbReference>
<dbReference type="CDD" id="cd06225">
    <property type="entry name" value="HAMP"/>
    <property type="match status" value="1"/>
</dbReference>
<comment type="subcellular location">
    <subcellularLocation>
        <location evidence="2">Cell membrane</location>
        <topology evidence="2">Multi-pass membrane protein</topology>
    </subcellularLocation>
</comment>
<evidence type="ECO:0000256" key="1">
    <source>
        <dbReference type="ARBA" id="ARBA00000085"/>
    </source>
</evidence>
<gene>
    <name evidence="20" type="ORF">D3H55_02250</name>
</gene>
<evidence type="ECO:0000259" key="18">
    <source>
        <dbReference type="PROSITE" id="PS50110"/>
    </source>
</evidence>
<feature type="transmembrane region" description="Helical" evidence="16">
    <location>
        <begin position="188"/>
        <end position="209"/>
    </location>
</feature>
<dbReference type="Proteomes" id="UP000265801">
    <property type="component" value="Unassembled WGS sequence"/>
</dbReference>
<keyword evidence="7 16" id="KW-0812">Transmembrane</keyword>
<dbReference type="SMART" id="SM00388">
    <property type="entry name" value="HisKA"/>
    <property type="match status" value="1"/>
</dbReference>
<dbReference type="InterPro" id="IPR001789">
    <property type="entry name" value="Sig_transdc_resp-reg_receiver"/>
</dbReference>
<dbReference type="PROSITE" id="PS50110">
    <property type="entry name" value="RESPONSE_REGULATORY"/>
    <property type="match status" value="1"/>
</dbReference>
<dbReference type="InterPro" id="IPR003660">
    <property type="entry name" value="HAMP_dom"/>
</dbReference>
<dbReference type="GO" id="GO:0005886">
    <property type="term" value="C:plasma membrane"/>
    <property type="evidence" value="ECO:0007669"/>
    <property type="project" value="UniProtKB-SubCell"/>
</dbReference>
<keyword evidence="13 16" id="KW-0472">Membrane</keyword>
<comment type="catalytic activity">
    <reaction evidence="1">
        <text>ATP + protein L-histidine = ADP + protein N-phospho-L-histidine.</text>
        <dbReference type="EC" id="2.7.13.3"/>
    </reaction>
</comment>
<dbReference type="FunFam" id="3.30.565.10:FF:000006">
    <property type="entry name" value="Sensor histidine kinase WalK"/>
    <property type="match status" value="1"/>
</dbReference>
<keyword evidence="5 14" id="KW-0597">Phosphoprotein</keyword>
<evidence type="ECO:0000256" key="3">
    <source>
        <dbReference type="ARBA" id="ARBA00012438"/>
    </source>
</evidence>
<dbReference type="SUPFAM" id="SSF47384">
    <property type="entry name" value="Homodimeric domain of signal transducing histidine kinase"/>
    <property type="match status" value="1"/>
</dbReference>
<keyword evidence="9" id="KW-0418">Kinase</keyword>
<evidence type="ECO:0000256" key="4">
    <source>
        <dbReference type="ARBA" id="ARBA00022475"/>
    </source>
</evidence>
<dbReference type="CDD" id="cd17574">
    <property type="entry name" value="REC_OmpR"/>
    <property type="match status" value="1"/>
</dbReference>
<evidence type="ECO:0000313" key="21">
    <source>
        <dbReference type="Proteomes" id="UP000265801"/>
    </source>
</evidence>
<accession>A0A3A1R5R0</accession>
<dbReference type="CDD" id="cd00082">
    <property type="entry name" value="HisKA"/>
    <property type="match status" value="1"/>
</dbReference>
<dbReference type="SUPFAM" id="SSF52172">
    <property type="entry name" value="CheY-like"/>
    <property type="match status" value="1"/>
</dbReference>
<dbReference type="PANTHER" id="PTHR43547:SF2">
    <property type="entry name" value="HYBRID SIGNAL TRANSDUCTION HISTIDINE KINASE C"/>
    <property type="match status" value="1"/>
</dbReference>
<dbReference type="SUPFAM" id="SSF55781">
    <property type="entry name" value="GAF domain-like"/>
    <property type="match status" value="1"/>
</dbReference>
<dbReference type="CDD" id="cd00075">
    <property type="entry name" value="HATPase"/>
    <property type="match status" value="1"/>
</dbReference>
<dbReference type="InterPro" id="IPR029016">
    <property type="entry name" value="GAF-like_dom_sf"/>
</dbReference>
<dbReference type="Gene3D" id="3.30.565.10">
    <property type="entry name" value="Histidine kinase-like ATPase, C-terminal domain"/>
    <property type="match status" value="1"/>
</dbReference>
<feature type="transmembrane region" description="Helical" evidence="16">
    <location>
        <begin position="12"/>
        <end position="34"/>
    </location>
</feature>
<evidence type="ECO:0000256" key="8">
    <source>
        <dbReference type="ARBA" id="ARBA00022741"/>
    </source>
</evidence>
<evidence type="ECO:0000256" key="9">
    <source>
        <dbReference type="ARBA" id="ARBA00022777"/>
    </source>
</evidence>
<dbReference type="Gene3D" id="3.30.450.40">
    <property type="match status" value="1"/>
</dbReference>
<evidence type="ECO:0000259" key="19">
    <source>
        <dbReference type="PROSITE" id="PS50885"/>
    </source>
</evidence>
<feature type="domain" description="HAMP" evidence="19">
    <location>
        <begin position="210"/>
        <end position="264"/>
    </location>
</feature>
<feature type="domain" description="Response regulatory" evidence="18">
    <location>
        <begin position="825"/>
        <end position="940"/>
    </location>
</feature>
<feature type="domain" description="Histidine kinase" evidence="17">
    <location>
        <begin position="592"/>
        <end position="807"/>
    </location>
</feature>
<dbReference type="SMART" id="SM00304">
    <property type="entry name" value="HAMP"/>
    <property type="match status" value="1"/>
</dbReference>
<keyword evidence="4" id="KW-1003">Cell membrane</keyword>
<dbReference type="SMART" id="SM00387">
    <property type="entry name" value="HATPase_c"/>
    <property type="match status" value="1"/>
</dbReference>
<dbReference type="Gene3D" id="3.40.50.2300">
    <property type="match status" value="1"/>
</dbReference>
<dbReference type="EMBL" id="QXIR01000002">
    <property type="protein sequence ID" value="RIW38380.1"/>
    <property type="molecule type" value="Genomic_DNA"/>
</dbReference>
<dbReference type="SUPFAM" id="SSF55785">
    <property type="entry name" value="PYP-like sensor domain (PAS domain)"/>
    <property type="match status" value="1"/>
</dbReference>
<evidence type="ECO:0000256" key="6">
    <source>
        <dbReference type="ARBA" id="ARBA00022679"/>
    </source>
</evidence>
<evidence type="ECO:0000259" key="17">
    <source>
        <dbReference type="PROSITE" id="PS50109"/>
    </source>
</evidence>
<dbReference type="PROSITE" id="PS50109">
    <property type="entry name" value="HIS_KIN"/>
    <property type="match status" value="1"/>
</dbReference>
<evidence type="ECO:0000256" key="15">
    <source>
        <dbReference type="SAM" id="Coils"/>
    </source>
</evidence>
<dbReference type="InterPro" id="IPR011006">
    <property type="entry name" value="CheY-like_superfamily"/>
</dbReference>
<dbReference type="SMART" id="SM00448">
    <property type="entry name" value="REC"/>
    <property type="match status" value="1"/>
</dbReference>
<keyword evidence="21" id="KW-1185">Reference proteome</keyword>
<evidence type="ECO:0000256" key="14">
    <source>
        <dbReference type="PROSITE-ProRule" id="PRU00169"/>
    </source>
</evidence>
<dbReference type="Gene3D" id="1.10.287.130">
    <property type="match status" value="1"/>
</dbReference>
<evidence type="ECO:0000256" key="11">
    <source>
        <dbReference type="ARBA" id="ARBA00022989"/>
    </source>
</evidence>
<dbReference type="Pfam" id="PF12860">
    <property type="entry name" value="PAS_7"/>
    <property type="match status" value="1"/>
</dbReference>
<name>A0A3A1R5R0_9BACI</name>
<feature type="coiled-coil region" evidence="15">
    <location>
        <begin position="256"/>
        <end position="300"/>
    </location>
</feature>
<comment type="caution">
    <text evidence="20">The sequence shown here is derived from an EMBL/GenBank/DDBJ whole genome shotgun (WGS) entry which is preliminary data.</text>
</comment>
<dbReference type="InterPro" id="IPR000014">
    <property type="entry name" value="PAS"/>
</dbReference>
<dbReference type="RefSeq" id="WP_119545278.1">
    <property type="nucleotide sequence ID" value="NZ_QXIR01000002.1"/>
</dbReference>
<keyword evidence="8" id="KW-0547">Nucleotide-binding</keyword>
<proteinExistence type="predicted"/>
<protein>
    <recommendedName>
        <fullName evidence="3">histidine kinase</fullName>
        <ecNumber evidence="3">2.7.13.3</ecNumber>
    </recommendedName>
</protein>
<evidence type="ECO:0000256" key="12">
    <source>
        <dbReference type="ARBA" id="ARBA00023012"/>
    </source>
</evidence>
<keyword evidence="15" id="KW-0175">Coiled coil</keyword>
<dbReference type="Pfam" id="PF02518">
    <property type="entry name" value="HATPase_c"/>
    <property type="match status" value="1"/>
</dbReference>
<evidence type="ECO:0000256" key="7">
    <source>
        <dbReference type="ARBA" id="ARBA00022692"/>
    </source>
</evidence>
<dbReference type="InterPro" id="IPR003594">
    <property type="entry name" value="HATPase_dom"/>
</dbReference>
<evidence type="ECO:0000256" key="5">
    <source>
        <dbReference type="ARBA" id="ARBA00022553"/>
    </source>
</evidence>
<dbReference type="FunFam" id="1.10.287.130:FF:000001">
    <property type="entry name" value="Two-component sensor histidine kinase"/>
    <property type="match status" value="1"/>
</dbReference>
<dbReference type="Pfam" id="PF00672">
    <property type="entry name" value="HAMP"/>
    <property type="match status" value="1"/>
</dbReference>
<dbReference type="InterPro" id="IPR035965">
    <property type="entry name" value="PAS-like_dom_sf"/>
</dbReference>
<evidence type="ECO:0000256" key="2">
    <source>
        <dbReference type="ARBA" id="ARBA00004651"/>
    </source>
</evidence>
<evidence type="ECO:0000256" key="16">
    <source>
        <dbReference type="SAM" id="Phobius"/>
    </source>
</evidence>
<keyword evidence="6" id="KW-0808">Transferase</keyword>
<keyword evidence="12" id="KW-0902">Two-component regulatory system</keyword>
<dbReference type="InterPro" id="IPR003661">
    <property type="entry name" value="HisK_dim/P_dom"/>
</dbReference>
<evidence type="ECO:0000313" key="20">
    <source>
        <dbReference type="EMBL" id="RIW38380.1"/>
    </source>
</evidence>
<dbReference type="Pfam" id="PF00512">
    <property type="entry name" value="HisKA"/>
    <property type="match status" value="1"/>
</dbReference>
<dbReference type="OrthoDB" id="9813151at2"/>
<dbReference type="Gene3D" id="3.30.450.20">
    <property type="entry name" value="PAS domain"/>
    <property type="match status" value="1"/>
</dbReference>
<reference evidence="20 21" key="1">
    <citation type="submission" date="2018-09" db="EMBL/GenBank/DDBJ databases">
        <title>Bacillus saliacetes sp. nov., isolated from Thai shrimp paste (Ka-pi).</title>
        <authorList>
            <person name="Daroonpunt R."/>
            <person name="Tanasupawat S."/>
            <person name="Yiamsombut S."/>
        </authorList>
    </citation>
    <scope>NUCLEOTIDE SEQUENCE [LARGE SCALE GENOMIC DNA]</scope>
    <source>
        <strain evidence="20 21">SKP7-4</strain>
    </source>
</reference>
<dbReference type="PANTHER" id="PTHR43547">
    <property type="entry name" value="TWO-COMPONENT HISTIDINE KINASE"/>
    <property type="match status" value="1"/>
</dbReference>
<sequence length="942" mass="107747">MNNYFQTSLSKRFASLMVVFILLFLIGASIILYIQFTVQENLERDNGINLKKEDIIIEIDESFNQAIMDIRGYIAFGNENLKSSALASQKEISTLLKRFNELPLSSKDQKFLEEMDSFYNHYFQELLPPTLTDYEEGNMDAIVSRANDFATPQIQTFQDNLNHYHKGLENQVKENGEFLASVYRNLQWTMFIFVLFMLIILLSITRISLNRIGKPLRELAVAADKVSRGEESEIAFTPDKRNDEISLLKSSFLQMFSSIKENEQHLKDNNDELSEQQDELQAQQFELESLLGQMENRENQLRHRNELINSLSNSLDKQEVLDSIVKGFASVLHADRGLIVILDADRTSARWCVHEEGVNQFISHLDNGLMERFQEEKQAFTIKRRLPREEKGIHNEEQPCWDLYIPVLSYNENIEAVMIYSRFSGGYSADEIQEYFSLAKQISISLQKIKVFEMSEADRIMNNDILNTIHEGVQLLDTAGRILHLNETFCSIYTCHDPRLFIGKPFLEWFERIHDRVENPEEIHVFIEKLFSGEDNAAKQTQYKISDGQHKMIQVYAEPLHRNDILSGWVLVHRDFTKEYEADQMKNELVSTVSHELRTPLASVLGYTELLINRELKPERQKKYLGTIHQEANRLTALINDFLDVQRMEAGKQTYDKRYESLTPLLKEVIEGIKVNTSIHDIQLVSNSDDDIVLGDRDKLIQVFQNLIQNAVKYSPNGGSITINLQSGLNDISISIKDEGLGIPEESIPNLFTKFFRVDNSDRRKIGGTGLGLAIAKEIIKAHNGDITLTSKLGHGSIFKVTLPRIKNIAEFRYDTGSPGEEMGQIVIVEDDQQLASLLSNELSESGFTITTFSNGEEALPFIEENPPDILILDIMLSMSTMTGLDILKKVKNSSRLKNIPVFVSTALDEKEKVMKMGAEGFLVKPYSPSRLTEMVLGRLKE</sequence>
<dbReference type="InterPro" id="IPR005467">
    <property type="entry name" value="His_kinase_dom"/>
</dbReference>
<keyword evidence="11 16" id="KW-1133">Transmembrane helix</keyword>
<feature type="modified residue" description="4-aspartylphosphate" evidence="14">
    <location>
        <position position="874"/>
    </location>
</feature>
<keyword evidence="10" id="KW-0067">ATP-binding</keyword>
<dbReference type="GO" id="GO:0005524">
    <property type="term" value="F:ATP binding"/>
    <property type="evidence" value="ECO:0007669"/>
    <property type="project" value="UniProtKB-KW"/>
</dbReference>
<dbReference type="CDD" id="cd00130">
    <property type="entry name" value="PAS"/>
    <property type="match status" value="1"/>
</dbReference>
<dbReference type="PRINTS" id="PR00344">
    <property type="entry name" value="BCTRLSENSOR"/>
</dbReference>
<dbReference type="PROSITE" id="PS50885">
    <property type="entry name" value="HAMP"/>
    <property type="match status" value="1"/>
</dbReference>
<organism evidence="20 21">
    <name type="scientific">Bacillus salacetis</name>
    <dbReference type="NCBI Taxonomy" id="2315464"/>
    <lineage>
        <taxon>Bacteria</taxon>
        <taxon>Bacillati</taxon>
        <taxon>Bacillota</taxon>
        <taxon>Bacilli</taxon>
        <taxon>Bacillales</taxon>
        <taxon>Bacillaceae</taxon>
        <taxon>Bacillus</taxon>
    </lineage>
</organism>
<dbReference type="InterPro" id="IPR036097">
    <property type="entry name" value="HisK_dim/P_sf"/>
</dbReference>
<dbReference type="InterPro" id="IPR004358">
    <property type="entry name" value="Sig_transdc_His_kin-like_C"/>
</dbReference>
<dbReference type="InterPro" id="IPR036890">
    <property type="entry name" value="HATPase_C_sf"/>
</dbReference>
<evidence type="ECO:0000256" key="10">
    <source>
        <dbReference type="ARBA" id="ARBA00022840"/>
    </source>
</evidence>
<dbReference type="GO" id="GO:0000155">
    <property type="term" value="F:phosphorelay sensor kinase activity"/>
    <property type="evidence" value="ECO:0007669"/>
    <property type="project" value="InterPro"/>
</dbReference>